<feature type="compositionally biased region" description="Acidic residues" evidence="1">
    <location>
        <begin position="79"/>
        <end position="103"/>
    </location>
</feature>
<feature type="region of interest" description="Disordered" evidence="1">
    <location>
        <begin position="1"/>
        <end position="22"/>
    </location>
</feature>
<name>A0A653C6I1_CALMS</name>
<accession>A0A653C6I1</accession>
<protein>
    <submittedName>
        <fullName evidence="2">Uncharacterized protein</fullName>
    </submittedName>
</protein>
<sequence length="453" mass="51640">MTQKNQFFSKSGSYVEPAEDSNKLYRKHESTYEAFPDISSLIAEDFDRIKARQTYMVERAKTKLTKLFRKYIYDSRDGEYDEEEEEEEDDDDASEEGDEEDSGSVDKSDLALRIHDAFDPIQQKASLDWQVAALFDNYMVKQTKREVAGHPIARKIQGEAIDEFVQKQEEATKQVDVVKRKFEEYFKGTINANAKIDPKETDAMLGEMWTSFAAKALNDLQEGQLQSNKQVDKAKLNLSQQLQVFATNPTGRKTKEEIESEEYVKQALIDFQEKVRRDLMSTKVATDQIANQTKEQLQIPFIESQTGEPQICPIQDFSIKARKDFQAANVKASSTVTSIKQTLKDFASTEGVTTTSTAGPSIYEFHQKTKEEFAKADETMKANVSYVKENVEKVIDFESPDDVIIHPVMNPTAAIDAFLSDFQNADKKMRDEVGQVKDKVEETGETVKKVFRK</sequence>
<gene>
    <name evidence="2" type="ORF">CALMAC_LOCUS6108</name>
</gene>
<dbReference type="EMBL" id="CAACVG010006948">
    <property type="protein sequence ID" value="VEN42719.1"/>
    <property type="molecule type" value="Genomic_DNA"/>
</dbReference>
<dbReference type="OrthoDB" id="6750078at2759"/>
<feature type="compositionally biased region" description="Polar residues" evidence="1">
    <location>
        <begin position="1"/>
        <end position="12"/>
    </location>
</feature>
<evidence type="ECO:0000313" key="2">
    <source>
        <dbReference type="EMBL" id="VEN42719.1"/>
    </source>
</evidence>
<proteinExistence type="predicted"/>
<reference evidence="2 3" key="1">
    <citation type="submission" date="2019-01" db="EMBL/GenBank/DDBJ databases">
        <authorList>
            <person name="Sayadi A."/>
        </authorList>
    </citation>
    <scope>NUCLEOTIDE SEQUENCE [LARGE SCALE GENOMIC DNA]</scope>
</reference>
<keyword evidence="3" id="KW-1185">Reference proteome</keyword>
<evidence type="ECO:0000313" key="3">
    <source>
        <dbReference type="Proteomes" id="UP000410492"/>
    </source>
</evidence>
<dbReference type="Proteomes" id="UP000410492">
    <property type="component" value="Unassembled WGS sequence"/>
</dbReference>
<dbReference type="AlphaFoldDB" id="A0A653C6I1"/>
<evidence type="ECO:0000256" key="1">
    <source>
        <dbReference type="SAM" id="MobiDB-lite"/>
    </source>
</evidence>
<organism evidence="2 3">
    <name type="scientific">Callosobruchus maculatus</name>
    <name type="common">Southern cowpea weevil</name>
    <name type="synonym">Pulse bruchid</name>
    <dbReference type="NCBI Taxonomy" id="64391"/>
    <lineage>
        <taxon>Eukaryota</taxon>
        <taxon>Metazoa</taxon>
        <taxon>Ecdysozoa</taxon>
        <taxon>Arthropoda</taxon>
        <taxon>Hexapoda</taxon>
        <taxon>Insecta</taxon>
        <taxon>Pterygota</taxon>
        <taxon>Neoptera</taxon>
        <taxon>Endopterygota</taxon>
        <taxon>Coleoptera</taxon>
        <taxon>Polyphaga</taxon>
        <taxon>Cucujiformia</taxon>
        <taxon>Chrysomeloidea</taxon>
        <taxon>Chrysomelidae</taxon>
        <taxon>Bruchinae</taxon>
        <taxon>Bruchini</taxon>
        <taxon>Callosobruchus</taxon>
    </lineage>
</organism>
<feature type="region of interest" description="Disordered" evidence="1">
    <location>
        <begin position="76"/>
        <end position="107"/>
    </location>
</feature>